<keyword evidence="4" id="KW-1185">Reference proteome</keyword>
<feature type="chain" id="PRO_5032433477" evidence="2">
    <location>
        <begin position="24"/>
        <end position="340"/>
    </location>
</feature>
<reference evidence="3 4" key="1">
    <citation type="submission" date="2019-11" db="EMBL/GenBank/DDBJ databases">
        <title>Caenimonas koreensis gen. nov., sp. nov., isolated from activated sludge.</title>
        <authorList>
            <person name="Seung H.R."/>
        </authorList>
    </citation>
    <scope>NUCLEOTIDE SEQUENCE [LARGE SCALE GENOMIC DNA]</scope>
    <source>
        <strain evidence="3 4">EMB320</strain>
    </source>
</reference>
<dbReference type="AlphaFoldDB" id="A0A844BH36"/>
<evidence type="ECO:0000313" key="3">
    <source>
        <dbReference type="EMBL" id="MRD49751.1"/>
    </source>
</evidence>
<dbReference type="InterPro" id="IPR038404">
    <property type="entry name" value="TRAP_DctP_sf"/>
</dbReference>
<comment type="caution">
    <text evidence="3">The sequence shown here is derived from an EMBL/GenBank/DDBJ whole genome shotgun (WGS) entry which is preliminary data.</text>
</comment>
<dbReference type="Gene3D" id="3.40.190.170">
    <property type="entry name" value="Bacterial extracellular solute-binding protein, family 7"/>
    <property type="match status" value="1"/>
</dbReference>
<proteinExistence type="predicted"/>
<dbReference type="Proteomes" id="UP000487350">
    <property type="component" value="Unassembled WGS sequence"/>
</dbReference>
<dbReference type="OrthoDB" id="6073716at2"/>
<dbReference type="RefSeq" id="WP_153587044.1">
    <property type="nucleotide sequence ID" value="NZ_WJBU01000032.1"/>
</dbReference>
<dbReference type="InterPro" id="IPR018389">
    <property type="entry name" value="DctP_fam"/>
</dbReference>
<name>A0A844BH36_9BURK</name>
<feature type="signal peptide" evidence="2">
    <location>
        <begin position="1"/>
        <end position="23"/>
    </location>
</feature>
<organism evidence="3 4">
    <name type="scientific">Caenimonas koreensis DSM 17982</name>
    <dbReference type="NCBI Taxonomy" id="1121255"/>
    <lineage>
        <taxon>Bacteria</taxon>
        <taxon>Pseudomonadati</taxon>
        <taxon>Pseudomonadota</taxon>
        <taxon>Betaproteobacteria</taxon>
        <taxon>Burkholderiales</taxon>
        <taxon>Comamonadaceae</taxon>
        <taxon>Caenimonas</taxon>
    </lineage>
</organism>
<dbReference type="PANTHER" id="PTHR33376">
    <property type="match status" value="1"/>
</dbReference>
<dbReference type="GO" id="GO:0055085">
    <property type="term" value="P:transmembrane transport"/>
    <property type="evidence" value="ECO:0007669"/>
    <property type="project" value="InterPro"/>
</dbReference>
<dbReference type="CDD" id="cd13665">
    <property type="entry name" value="PBP2_TRAP_Dctp3_4"/>
    <property type="match status" value="1"/>
</dbReference>
<sequence>MFNRTKAVIATVATCFMCFGALAQDKNVALRISTWVPAQQPLNPTLQAWADDIKKQSGGTLTFTLFPAEQLGKAFDHYDMARDGIADITWVNPGYQPGRFPIIGAAQLPLYISNAKAGSAAINEWYQQYAATEMKDVQFCMAFTSDPAGMHSRKKIVLPTDVKGMKIRPANAMLAQFVTTLGGTNVQASAPELRDLLERGVADSVMFPWGSVVLFGLDKVAKYHIDFPMFAAPTVLVMNKEKYKSLSVNQKKAIDDHCTSTWAEKVATPWADFEAAGKPKVAAQAGHEIVEMTPEQVQIWRTAAQPVEAAWAEGVKKVGGDPKQILDSLKKTLAKYKSAL</sequence>
<evidence type="ECO:0000256" key="1">
    <source>
        <dbReference type="ARBA" id="ARBA00022729"/>
    </source>
</evidence>
<dbReference type="PANTHER" id="PTHR33376:SF15">
    <property type="entry name" value="BLL6794 PROTEIN"/>
    <property type="match status" value="1"/>
</dbReference>
<protein>
    <submittedName>
        <fullName evidence="3">C4-dicarboxylate ABC transporter</fullName>
    </submittedName>
</protein>
<dbReference type="EMBL" id="WJBU01000032">
    <property type="protein sequence ID" value="MRD49751.1"/>
    <property type="molecule type" value="Genomic_DNA"/>
</dbReference>
<keyword evidence="1 2" id="KW-0732">Signal</keyword>
<accession>A0A844BH36</accession>
<dbReference type="NCBIfam" id="NF037995">
    <property type="entry name" value="TRAP_S1"/>
    <property type="match status" value="1"/>
</dbReference>
<dbReference type="Pfam" id="PF03480">
    <property type="entry name" value="DctP"/>
    <property type="match status" value="1"/>
</dbReference>
<evidence type="ECO:0000313" key="4">
    <source>
        <dbReference type="Proteomes" id="UP000487350"/>
    </source>
</evidence>
<evidence type="ECO:0000256" key="2">
    <source>
        <dbReference type="SAM" id="SignalP"/>
    </source>
</evidence>
<gene>
    <name evidence="3" type="ORF">GHT07_20985</name>
</gene>